<protein>
    <recommendedName>
        <fullName evidence="9">Protein turtle homolog A-like</fullName>
    </recommendedName>
</protein>
<organism evidence="7 8">
    <name type="scientific">Oncorhynchus mykiss</name>
    <name type="common">Rainbow trout</name>
    <name type="synonym">Salmo gairdneri</name>
    <dbReference type="NCBI Taxonomy" id="8022"/>
    <lineage>
        <taxon>Eukaryota</taxon>
        <taxon>Metazoa</taxon>
        <taxon>Chordata</taxon>
        <taxon>Craniata</taxon>
        <taxon>Vertebrata</taxon>
        <taxon>Euteleostomi</taxon>
        <taxon>Actinopterygii</taxon>
        <taxon>Neopterygii</taxon>
        <taxon>Teleostei</taxon>
        <taxon>Protacanthopterygii</taxon>
        <taxon>Salmoniformes</taxon>
        <taxon>Salmonidae</taxon>
        <taxon>Salmoninae</taxon>
        <taxon>Oncorhynchus</taxon>
    </lineage>
</organism>
<reference evidence="7" key="1">
    <citation type="journal article" date="2014" name="Nat. Commun.">
        <title>The rainbow trout genome provides novel insights into evolution after whole-genome duplication in vertebrates.</title>
        <authorList>
            <person name="Berthelot C."/>
            <person name="Brunet F."/>
            <person name="Chalopin D."/>
            <person name="Juanchich A."/>
            <person name="Bernard M."/>
            <person name="Noel B."/>
            <person name="Bento P."/>
            <person name="Da Silva C."/>
            <person name="Labadie K."/>
            <person name="Alberti A."/>
            <person name="Aury J.M."/>
            <person name="Louis A."/>
            <person name="Dehais P."/>
            <person name="Bardou P."/>
            <person name="Montfort J."/>
            <person name="Klopp C."/>
            <person name="Cabau C."/>
            <person name="Gaspin C."/>
            <person name="Thorgaard G.H."/>
            <person name="Boussaha M."/>
            <person name="Quillet E."/>
            <person name="Guyomard R."/>
            <person name="Galiana D."/>
            <person name="Bobe J."/>
            <person name="Volff J.N."/>
            <person name="Genet C."/>
            <person name="Wincker P."/>
            <person name="Jaillon O."/>
            <person name="Roest Crollius H."/>
            <person name="Guiguen Y."/>
        </authorList>
    </citation>
    <scope>NUCLEOTIDE SEQUENCE [LARGE SCALE GENOMIC DNA]</scope>
</reference>
<dbReference type="GO" id="GO:0098609">
    <property type="term" value="P:cell-cell adhesion"/>
    <property type="evidence" value="ECO:0007669"/>
    <property type="project" value="TreeGrafter"/>
</dbReference>
<dbReference type="GO" id="GO:0003007">
    <property type="term" value="P:heart morphogenesis"/>
    <property type="evidence" value="ECO:0007669"/>
    <property type="project" value="UniProtKB-ARBA"/>
</dbReference>
<evidence type="ECO:0000259" key="5">
    <source>
        <dbReference type="PROSITE" id="PS50835"/>
    </source>
</evidence>
<feature type="domain" description="Fibronectin type-III" evidence="6">
    <location>
        <begin position="571"/>
        <end position="668"/>
    </location>
</feature>
<sequence length="1554" mass="170645">MIEYLIPTANVMGQHTLCLHVLTLIVWLCVLTLVAPCLSLCPGRVSLTRGASLLVEGLSLEDEGWFECRILLLDRTTDEFRNGTWTFLSITAPPVFIKTPPTFVEVLQGDSLALSCGAHGNPRPTVIWHKDETPIEKHEKMAVLNGTLSLVTVTRETSGMYKCQVSNSEGNLTHTTQLQVKGPPLIIIAPEDTTLNISQDAVLQCQAEAYPSNLTYEWWKQGQNVYHIEYLKTRVKILVDGTLLIPSLVPEDTGNYTCIPTNGLMTSPSASAHLKVKHPARVGRMPRETYLPTGMGGVIFCPVQAEPPMIFVNWTKDGNNLNLDNFPGWLVNAEGSVFIATANDNAVGMYTCTAYNSYGTMGQSEPTKVILQDPPSFSVSPRAEYLQEVGGELVIPCEADGNPSPNITWSKVGPIPRSPYTVLSNGSLLLKPLSKDHQGGWECLATNRVATVGTATVVLVLGTSPHAASSVSVSTGMNQANVSWEPGFDGGYTQKFTVWVKQTSRGKHEWGSISVPTSKSHLLVTGLLAGTSYQFSVLSQNKLGSGPFSEITSVRTQALPTYPPTVVTSLPTLNPPLFLSANRTVLGIVLQWYPPESQATLLTGYVLQARRGRGQWVILNSAVKTNQSELLVQGLLRDCIYDLRLMSRSNKLLSEPSESVNVNTTGMEMYPVQPGFLEFVPEPLLAGVLGGVCFLFVAIILSLVTACVMSHRRAHRRRKRRDDQPSAFQKSLSPEARSPSDSPDSVLKIKFCPPLSFFPNSSSSQADRSSFNKGSRGEYQDQRRQLLSSSTPPPHYTLFESHLGGKAPSPSALESILRGPDGRFIVQPLPEAPTLSNMKTVFLQTQTNRGGSGTGSNRTSFRDSPKSSSLSSERGEGKDSPLTVEVTELSKPPASPGRVRAMARNFSRHGCFYSDDEQGFSEALLERASFHSDRSEKRVCDSLKRYRSGHPEDIFPSLGRTARLLEMDRHHLADYQPMERESQLTNASTLVSQIDTSEQKQDNLRNQREREGEKEENQLEKATSPNRELGSSGAEDPIWKPQDITLRPKAHRASGQTHQLSDYRRACYFGNTSSPMDRLPSSYIQWDISPVTSISSLVPVQSPLESTTPRSQHPHQRHAGLSSFAYGTQHLEPKAEKSVSAERVRATGSGQPYPGTAPYSLSERTETMDDRERLNQIPSGCSTLPYGYSTLLHKAGAKGKVRGDQIRDDPQSSLSNPEQEREGVRARSRRSDRALFSDSPSQISPLTLLEADQSQFSAVRITESFKNKPATQAPKMSPLQTSAILEYLSLPGFIEMSVDNPGDESELTDTACKSDALRSVEQRYVSMNSSIPQYLPRLDQGANRGPTCPGCIAGLHPTMRGTGKGPGAEAEMSDNREGWRASYASQSSGRGSVGLLRQSLSITPILLSSPETTEESETQRHRAEMDLREWRKKRRNTSVDESYEWDSADVCVDLEVLEAMKPQVGVGKGRGQGRHDRVLSVAGLQDLYRKGPPPSVSPPVSNLPHCQYTRSLSEARFNALRLEYLEYRRSQGSSCTSDPCLPPDTDSDSNSALL</sequence>
<dbReference type="Pfam" id="PF13927">
    <property type="entry name" value="Ig_3"/>
    <property type="match status" value="3"/>
</dbReference>
<feature type="domain" description="Ig-like" evidence="5">
    <location>
        <begin position="94"/>
        <end position="179"/>
    </location>
</feature>
<proteinExistence type="predicted"/>
<dbReference type="InterPro" id="IPR013783">
    <property type="entry name" value="Ig-like_fold"/>
</dbReference>
<dbReference type="Proteomes" id="UP000193380">
    <property type="component" value="Unassembled WGS sequence"/>
</dbReference>
<feature type="compositionally biased region" description="Basic and acidic residues" evidence="4">
    <location>
        <begin position="997"/>
        <end position="1019"/>
    </location>
</feature>
<dbReference type="InterPro" id="IPR007110">
    <property type="entry name" value="Ig-like_dom"/>
</dbReference>
<feature type="domain" description="Fibronectin type-III" evidence="6">
    <location>
        <begin position="464"/>
        <end position="559"/>
    </location>
</feature>
<dbReference type="SUPFAM" id="SSF48726">
    <property type="entry name" value="Immunoglobulin"/>
    <property type="match status" value="4"/>
</dbReference>
<dbReference type="GO" id="GO:0055013">
    <property type="term" value="P:cardiac muscle cell development"/>
    <property type="evidence" value="ECO:0007669"/>
    <property type="project" value="UniProtKB-ARBA"/>
</dbReference>
<accession>A0A060VNG9</accession>
<dbReference type="PROSITE" id="PS50835">
    <property type="entry name" value="IG_LIKE"/>
    <property type="match status" value="4"/>
</dbReference>
<evidence type="ECO:0000313" key="7">
    <source>
        <dbReference type="EMBL" id="CDQ56382.1"/>
    </source>
</evidence>
<feature type="compositionally biased region" description="Basic and acidic residues" evidence="4">
    <location>
        <begin position="1218"/>
        <end position="1235"/>
    </location>
</feature>
<dbReference type="EMBL" id="FR904262">
    <property type="protein sequence ID" value="CDQ56382.1"/>
    <property type="molecule type" value="Genomic_DNA"/>
</dbReference>
<feature type="region of interest" description="Disordered" evidence="4">
    <location>
        <begin position="714"/>
        <end position="745"/>
    </location>
</feature>
<feature type="compositionally biased region" description="Basic and acidic residues" evidence="4">
    <location>
        <begin position="1163"/>
        <end position="1174"/>
    </location>
</feature>
<dbReference type="PANTHER" id="PTHR44170">
    <property type="entry name" value="PROTEIN SIDEKICK"/>
    <property type="match status" value="1"/>
</dbReference>
<name>A0A060VNG9_ONCMY</name>
<reference evidence="7" key="2">
    <citation type="submission" date="2014-03" db="EMBL/GenBank/DDBJ databases">
        <authorList>
            <person name="Genoscope - CEA"/>
        </authorList>
    </citation>
    <scope>NUCLEOTIDE SEQUENCE</scope>
</reference>
<evidence type="ECO:0000256" key="1">
    <source>
        <dbReference type="ARBA" id="ARBA00022737"/>
    </source>
</evidence>
<dbReference type="InterPro" id="IPR003961">
    <property type="entry name" value="FN3_dom"/>
</dbReference>
<evidence type="ECO:0000256" key="2">
    <source>
        <dbReference type="ARBA" id="ARBA00023157"/>
    </source>
</evidence>
<feature type="domain" description="Ig-like" evidence="5">
    <location>
        <begin position="375"/>
        <end position="474"/>
    </location>
</feature>
<dbReference type="PaxDb" id="8022-A0A060VNG9"/>
<dbReference type="FunFam" id="2.60.40.10:FF:000107">
    <property type="entry name" value="Myosin, light chain kinase a"/>
    <property type="match status" value="1"/>
</dbReference>
<feature type="region of interest" description="Disordered" evidence="4">
    <location>
        <begin position="1531"/>
        <end position="1554"/>
    </location>
</feature>
<evidence type="ECO:0000313" key="8">
    <source>
        <dbReference type="Proteomes" id="UP000193380"/>
    </source>
</evidence>
<dbReference type="InterPro" id="IPR003598">
    <property type="entry name" value="Ig_sub2"/>
</dbReference>
<feature type="domain" description="Ig-like" evidence="5">
    <location>
        <begin position="279"/>
        <end position="370"/>
    </location>
</feature>
<feature type="region of interest" description="Disordered" evidence="4">
    <location>
        <begin position="1199"/>
        <end position="1240"/>
    </location>
</feature>
<evidence type="ECO:0000256" key="4">
    <source>
        <dbReference type="SAM" id="MobiDB-lite"/>
    </source>
</evidence>
<keyword evidence="2" id="KW-1015">Disulfide bond</keyword>
<gene>
    <name evidence="7" type="ORF">GSONMT00078961001</name>
</gene>
<evidence type="ECO:0008006" key="9">
    <source>
        <dbReference type="Google" id="ProtNLM"/>
    </source>
</evidence>
<dbReference type="Pfam" id="PF00041">
    <property type="entry name" value="fn3"/>
    <property type="match status" value="1"/>
</dbReference>
<feature type="domain" description="Ig-like" evidence="5">
    <location>
        <begin position="184"/>
        <end position="277"/>
    </location>
</feature>
<feature type="region of interest" description="Disordered" evidence="4">
    <location>
        <begin position="992"/>
        <end position="1041"/>
    </location>
</feature>
<dbReference type="PANTHER" id="PTHR44170:SF41">
    <property type="entry name" value="PROTEIN TURTLE HOMOLOG A"/>
    <property type="match status" value="1"/>
</dbReference>
<evidence type="ECO:0000256" key="3">
    <source>
        <dbReference type="ARBA" id="ARBA00023319"/>
    </source>
</evidence>
<dbReference type="SUPFAM" id="SSF49265">
    <property type="entry name" value="Fibronectin type III"/>
    <property type="match status" value="1"/>
</dbReference>
<dbReference type="PROSITE" id="PS50853">
    <property type="entry name" value="FN3"/>
    <property type="match status" value="2"/>
</dbReference>
<keyword evidence="3" id="KW-0393">Immunoglobulin domain</keyword>
<dbReference type="CDD" id="cd00063">
    <property type="entry name" value="FN3"/>
    <property type="match status" value="2"/>
</dbReference>
<dbReference type="SMART" id="SM00060">
    <property type="entry name" value="FN3"/>
    <property type="match status" value="2"/>
</dbReference>
<feature type="compositionally biased region" description="Basic and acidic residues" evidence="4">
    <location>
        <begin position="1132"/>
        <end position="1145"/>
    </location>
</feature>
<feature type="region of interest" description="Disordered" evidence="4">
    <location>
        <begin position="846"/>
        <end position="898"/>
    </location>
</feature>
<dbReference type="FunFam" id="2.60.40.10:FF:000323">
    <property type="entry name" value="Immunoglobulin superfamily member 9B"/>
    <property type="match status" value="1"/>
</dbReference>
<dbReference type="SMART" id="SM00408">
    <property type="entry name" value="IGc2"/>
    <property type="match status" value="3"/>
</dbReference>
<dbReference type="Gene3D" id="2.60.40.10">
    <property type="entry name" value="Immunoglobulins"/>
    <property type="match status" value="6"/>
</dbReference>
<dbReference type="InterPro" id="IPR036179">
    <property type="entry name" value="Ig-like_dom_sf"/>
</dbReference>
<feature type="compositionally biased region" description="Low complexity" evidence="4">
    <location>
        <begin position="846"/>
        <end position="859"/>
    </location>
</feature>
<keyword evidence="1" id="KW-0677">Repeat</keyword>
<dbReference type="InterPro" id="IPR036116">
    <property type="entry name" value="FN3_sf"/>
</dbReference>
<feature type="compositionally biased region" description="Basic and acidic residues" evidence="4">
    <location>
        <begin position="1201"/>
        <end position="1210"/>
    </location>
</feature>
<feature type="compositionally biased region" description="Basic and acidic residues" evidence="4">
    <location>
        <begin position="775"/>
        <end position="784"/>
    </location>
</feature>
<dbReference type="SMART" id="SM00409">
    <property type="entry name" value="IG"/>
    <property type="match status" value="4"/>
</dbReference>
<dbReference type="STRING" id="8022.A0A060VNG9"/>
<evidence type="ECO:0000259" key="6">
    <source>
        <dbReference type="PROSITE" id="PS50853"/>
    </source>
</evidence>
<feature type="region of interest" description="Disordered" evidence="4">
    <location>
        <begin position="760"/>
        <end position="816"/>
    </location>
</feature>
<feature type="region of interest" description="Disordered" evidence="4">
    <location>
        <begin position="1132"/>
        <end position="1180"/>
    </location>
</feature>
<dbReference type="InterPro" id="IPR003599">
    <property type="entry name" value="Ig_sub"/>
</dbReference>